<evidence type="ECO:0000313" key="1">
    <source>
        <dbReference type="EMBL" id="MPD05370.1"/>
    </source>
</evidence>
<proteinExistence type="predicted"/>
<dbReference type="EMBL" id="VSRR010145675">
    <property type="protein sequence ID" value="MPD05370.1"/>
    <property type="molecule type" value="Genomic_DNA"/>
</dbReference>
<gene>
    <name evidence="1" type="ORF">E2C01_101110</name>
</gene>
<dbReference type="Proteomes" id="UP000324222">
    <property type="component" value="Unassembled WGS sequence"/>
</dbReference>
<comment type="caution">
    <text evidence="1">The sequence shown here is derived from an EMBL/GenBank/DDBJ whole genome shotgun (WGS) entry which is preliminary data.</text>
</comment>
<name>A0A5B7KDX0_PORTR</name>
<organism evidence="1 2">
    <name type="scientific">Portunus trituberculatus</name>
    <name type="common">Swimming crab</name>
    <name type="synonym">Neptunus trituberculatus</name>
    <dbReference type="NCBI Taxonomy" id="210409"/>
    <lineage>
        <taxon>Eukaryota</taxon>
        <taxon>Metazoa</taxon>
        <taxon>Ecdysozoa</taxon>
        <taxon>Arthropoda</taxon>
        <taxon>Crustacea</taxon>
        <taxon>Multicrustacea</taxon>
        <taxon>Malacostraca</taxon>
        <taxon>Eumalacostraca</taxon>
        <taxon>Eucarida</taxon>
        <taxon>Decapoda</taxon>
        <taxon>Pleocyemata</taxon>
        <taxon>Brachyura</taxon>
        <taxon>Eubrachyura</taxon>
        <taxon>Portunoidea</taxon>
        <taxon>Portunidae</taxon>
        <taxon>Portuninae</taxon>
        <taxon>Portunus</taxon>
    </lineage>
</organism>
<accession>A0A5B7KDX0</accession>
<dbReference type="AlphaFoldDB" id="A0A5B7KDX0"/>
<sequence length="142" mass="15491">MKALARLPPAADGLERKLDLLRALWLLRLPESIRAVIPNAEEMDEDTLQQMADHLLDTRATVGRHINAVLSSTATQSWNDDITVLNVAPVRSCQPPVRQHLGSQPHPCQQQPSCSSMACAISMPDLILMPGTARLVAPGQKT</sequence>
<evidence type="ECO:0000313" key="2">
    <source>
        <dbReference type="Proteomes" id="UP000324222"/>
    </source>
</evidence>
<keyword evidence="2" id="KW-1185">Reference proteome</keyword>
<reference evidence="1 2" key="1">
    <citation type="submission" date="2019-05" db="EMBL/GenBank/DDBJ databases">
        <title>Another draft genome of Portunus trituberculatus and its Hox gene families provides insights of decapod evolution.</title>
        <authorList>
            <person name="Jeong J.-H."/>
            <person name="Song I."/>
            <person name="Kim S."/>
            <person name="Choi T."/>
            <person name="Kim D."/>
            <person name="Ryu S."/>
            <person name="Kim W."/>
        </authorList>
    </citation>
    <scope>NUCLEOTIDE SEQUENCE [LARGE SCALE GENOMIC DNA]</scope>
    <source>
        <tissue evidence="1">Muscle</tissue>
    </source>
</reference>
<protein>
    <submittedName>
        <fullName evidence="1">Uncharacterized protein</fullName>
    </submittedName>
</protein>